<dbReference type="GO" id="GO:0004034">
    <property type="term" value="F:aldose 1-epimerase activity"/>
    <property type="evidence" value="ECO:0007669"/>
    <property type="project" value="UniProtKB-EC"/>
</dbReference>
<evidence type="ECO:0000256" key="7">
    <source>
        <dbReference type="ARBA" id="ARBA00023277"/>
    </source>
</evidence>
<comment type="similarity">
    <text evidence="3 8">Belongs to the aldose epimerase family.</text>
</comment>
<comment type="caution">
    <text evidence="12">The sequence shown here is derived from an EMBL/GenBank/DDBJ whole genome shotgun (WGS) entry which is preliminary data.</text>
</comment>
<evidence type="ECO:0000256" key="11">
    <source>
        <dbReference type="PIRSR" id="PIRSR005096-3"/>
    </source>
</evidence>
<evidence type="ECO:0000256" key="3">
    <source>
        <dbReference type="ARBA" id="ARBA00006206"/>
    </source>
</evidence>
<dbReference type="GO" id="GO:0006006">
    <property type="term" value="P:glucose metabolic process"/>
    <property type="evidence" value="ECO:0007669"/>
    <property type="project" value="TreeGrafter"/>
</dbReference>
<dbReference type="EC" id="5.1.3.3" evidence="4 8"/>
<dbReference type="InterPro" id="IPR018052">
    <property type="entry name" value="Ald1_epimerase_CS"/>
</dbReference>
<feature type="binding site" evidence="11">
    <location>
        <begin position="190"/>
        <end position="192"/>
    </location>
    <ligand>
        <name>beta-D-galactose</name>
        <dbReference type="ChEBI" id="CHEBI:27667"/>
    </ligand>
</feature>
<dbReference type="InterPro" id="IPR014718">
    <property type="entry name" value="GH-type_carb-bd"/>
</dbReference>
<dbReference type="GO" id="GO:0033499">
    <property type="term" value="P:galactose catabolic process via UDP-galactose, Leloir pathway"/>
    <property type="evidence" value="ECO:0007669"/>
    <property type="project" value="TreeGrafter"/>
</dbReference>
<evidence type="ECO:0000256" key="6">
    <source>
        <dbReference type="ARBA" id="ARBA00023235"/>
    </source>
</evidence>
<dbReference type="PANTHER" id="PTHR10091:SF0">
    <property type="entry name" value="GALACTOSE MUTAROTASE"/>
    <property type="match status" value="1"/>
</dbReference>
<dbReference type="PIRSF" id="PIRSF005096">
    <property type="entry name" value="GALM"/>
    <property type="match status" value="1"/>
</dbReference>
<dbReference type="Pfam" id="PF01263">
    <property type="entry name" value="Aldose_epim"/>
    <property type="match status" value="1"/>
</dbReference>
<evidence type="ECO:0000256" key="1">
    <source>
        <dbReference type="ARBA" id="ARBA00001614"/>
    </source>
</evidence>
<dbReference type="InterPro" id="IPR008183">
    <property type="entry name" value="Aldose_1/G6P_1-epimerase"/>
</dbReference>
<feature type="binding site" evidence="11">
    <location>
        <begin position="94"/>
        <end position="95"/>
    </location>
    <ligand>
        <name>beta-D-galactose</name>
        <dbReference type="ChEBI" id="CHEBI:27667"/>
    </ligand>
</feature>
<keyword evidence="6 8" id="KW-0413">Isomerase</keyword>
<dbReference type="GO" id="GO:0005737">
    <property type="term" value="C:cytoplasm"/>
    <property type="evidence" value="ECO:0007669"/>
    <property type="project" value="TreeGrafter"/>
</dbReference>
<proteinExistence type="inferred from homology"/>
<feature type="active site" description="Proton acceptor" evidence="9">
    <location>
        <position position="324"/>
    </location>
</feature>
<evidence type="ECO:0000256" key="2">
    <source>
        <dbReference type="ARBA" id="ARBA00005028"/>
    </source>
</evidence>
<dbReference type="PROSITE" id="PS00545">
    <property type="entry name" value="ALDOSE_1_EPIMERASE"/>
    <property type="match status" value="1"/>
</dbReference>
<accession>A0A158EXC8</accession>
<organism evidence="12 13">
    <name type="scientific">Caballeronia telluris</name>
    <dbReference type="NCBI Taxonomy" id="326475"/>
    <lineage>
        <taxon>Bacteria</taxon>
        <taxon>Pseudomonadati</taxon>
        <taxon>Pseudomonadota</taxon>
        <taxon>Betaproteobacteria</taxon>
        <taxon>Burkholderiales</taxon>
        <taxon>Burkholderiaceae</taxon>
        <taxon>Caballeronia</taxon>
    </lineage>
</organism>
<dbReference type="GO" id="GO:0030246">
    <property type="term" value="F:carbohydrate binding"/>
    <property type="evidence" value="ECO:0007669"/>
    <property type="project" value="InterPro"/>
</dbReference>
<evidence type="ECO:0000256" key="5">
    <source>
        <dbReference type="ARBA" id="ARBA00014165"/>
    </source>
</evidence>
<dbReference type="PANTHER" id="PTHR10091">
    <property type="entry name" value="ALDOSE-1-EPIMERASE"/>
    <property type="match status" value="1"/>
</dbReference>
<dbReference type="InterPro" id="IPR015443">
    <property type="entry name" value="Aldose_1-epimerase"/>
</dbReference>
<dbReference type="NCBIfam" id="NF008277">
    <property type="entry name" value="PRK11055.1"/>
    <property type="match status" value="1"/>
</dbReference>
<dbReference type="STRING" id="326475.AWB66_00319"/>
<feature type="binding site" evidence="10">
    <location>
        <position position="260"/>
    </location>
    <ligand>
        <name>beta-D-galactose</name>
        <dbReference type="ChEBI" id="CHEBI:27667"/>
    </ligand>
</feature>
<dbReference type="EMBL" id="FCNZ02000001">
    <property type="protein sequence ID" value="SAL11799.1"/>
    <property type="molecule type" value="Genomic_DNA"/>
</dbReference>
<dbReference type="AlphaFoldDB" id="A0A158EXC8"/>
<evidence type="ECO:0000256" key="9">
    <source>
        <dbReference type="PIRSR" id="PIRSR005096-1"/>
    </source>
</evidence>
<evidence type="ECO:0000256" key="10">
    <source>
        <dbReference type="PIRSR" id="PIRSR005096-2"/>
    </source>
</evidence>
<dbReference type="Proteomes" id="UP000054717">
    <property type="component" value="Unassembled WGS sequence"/>
</dbReference>
<dbReference type="UniPathway" id="UPA00242"/>
<keyword evidence="13" id="KW-1185">Reference proteome</keyword>
<comment type="pathway">
    <text evidence="2 8">Carbohydrate metabolism; hexose metabolism.</text>
</comment>
<protein>
    <recommendedName>
        <fullName evidence="5 8">Aldose 1-epimerase</fullName>
        <ecNumber evidence="4 8">5.1.3.3</ecNumber>
    </recommendedName>
</protein>
<evidence type="ECO:0000313" key="13">
    <source>
        <dbReference type="Proteomes" id="UP000054717"/>
    </source>
</evidence>
<comment type="catalytic activity">
    <reaction evidence="1 8">
        <text>alpha-D-glucose = beta-D-glucose</text>
        <dbReference type="Rhea" id="RHEA:10264"/>
        <dbReference type="ChEBI" id="CHEBI:15903"/>
        <dbReference type="ChEBI" id="CHEBI:17925"/>
        <dbReference type="EC" id="5.1.3.3"/>
    </reaction>
</comment>
<reference evidence="12" key="1">
    <citation type="submission" date="2016-01" db="EMBL/GenBank/DDBJ databases">
        <authorList>
            <person name="Peeters Charlotte."/>
        </authorList>
    </citation>
    <scope>NUCLEOTIDE SEQUENCE</scope>
    <source>
        <strain evidence="12">LMG 22936</strain>
    </source>
</reference>
<dbReference type="InterPro" id="IPR047215">
    <property type="entry name" value="Galactose_mutarotase-like"/>
</dbReference>
<dbReference type="SUPFAM" id="SSF74650">
    <property type="entry name" value="Galactose mutarotase-like"/>
    <property type="match status" value="1"/>
</dbReference>
<dbReference type="CDD" id="cd09019">
    <property type="entry name" value="galactose_mutarotase_like"/>
    <property type="match status" value="1"/>
</dbReference>
<gene>
    <name evidence="12" type="ORF">AWB66_00319</name>
</gene>
<dbReference type="Gene3D" id="2.70.98.10">
    <property type="match status" value="1"/>
</dbReference>
<evidence type="ECO:0000256" key="4">
    <source>
        <dbReference type="ARBA" id="ARBA00013185"/>
    </source>
</evidence>
<evidence type="ECO:0000313" key="12">
    <source>
        <dbReference type="EMBL" id="SAL11799.1"/>
    </source>
</evidence>
<evidence type="ECO:0000256" key="8">
    <source>
        <dbReference type="PIRNR" id="PIRNR005096"/>
    </source>
</evidence>
<keyword evidence="7 8" id="KW-0119">Carbohydrate metabolism</keyword>
<name>A0A158EXC8_9BURK</name>
<dbReference type="RefSeq" id="WP_087628506.1">
    <property type="nucleotide sequence ID" value="NZ_FCNZ02000001.1"/>
</dbReference>
<dbReference type="InterPro" id="IPR011013">
    <property type="entry name" value="Gal_mutarotase_sf_dom"/>
</dbReference>
<feature type="active site" description="Proton donor" evidence="9">
    <location>
        <position position="190"/>
    </location>
</feature>
<sequence>MNLADTGSTGRTTHARIGVERWGLVPGGDAARLFTLRNAHDMRVAISDLGATLVSWHAPDRSGRIADVLLGHDTPADYLAASAFMGGTIGRWANRIAGARFALDGVTYSLDRNDGPNHLHGGATGFHRAMWSAREVDGALVMTHESPEGDAGFPGALKVAVRFSLDDDGTLTIDYEAHSDAPTPVNLTNHAYFNLSGDAPDVRGHVIAIEADAFFEVDDTMIPVARADVAGNAFDFRAGAPIGARLDWPDVQLARAGGFDHCYVLRAKDDRLRTAAVLYDPASGRELTVATDMPGMQFYTGNFLAGVVGRGGRVYRKHAGLCLETGAFPNQVNMDREAAKVVLRPGECYRQTTSYRLGVR</sequence>